<proteinExistence type="predicted"/>
<dbReference type="AlphaFoldDB" id="A0A0A9HRC9"/>
<dbReference type="EMBL" id="GBRH01158236">
    <property type="protein sequence ID" value="JAE39660.1"/>
    <property type="molecule type" value="Transcribed_RNA"/>
</dbReference>
<sequence>MYLIADGSWMDGWSCNLKMLISYLDGVNLLGDN</sequence>
<accession>A0A0A9HRC9</accession>
<name>A0A0A9HRC9_ARUDO</name>
<reference evidence="1" key="2">
    <citation type="journal article" date="2015" name="Data Brief">
        <title>Shoot transcriptome of the giant reed, Arundo donax.</title>
        <authorList>
            <person name="Barrero R.A."/>
            <person name="Guerrero F.D."/>
            <person name="Moolhuijzen P."/>
            <person name="Goolsby J.A."/>
            <person name="Tidwell J."/>
            <person name="Bellgard S.E."/>
            <person name="Bellgard M.I."/>
        </authorList>
    </citation>
    <scope>NUCLEOTIDE SEQUENCE</scope>
    <source>
        <tissue evidence="1">Shoot tissue taken approximately 20 cm above the soil surface</tissue>
    </source>
</reference>
<evidence type="ECO:0000313" key="1">
    <source>
        <dbReference type="EMBL" id="JAE39660.1"/>
    </source>
</evidence>
<protein>
    <submittedName>
        <fullName evidence="1">Uncharacterized protein</fullName>
    </submittedName>
</protein>
<reference evidence="1" key="1">
    <citation type="submission" date="2014-09" db="EMBL/GenBank/DDBJ databases">
        <authorList>
            <person name="Magalhaes I.L.F."/>
            <person name="Oliveira U."/>
            <person name="Santos F.R."/>
            <person name="Vidigal T.H.D.A."/>
            <person name="Brescovit A.D."/>
            <person name="Santos A.J."/>
        </authorList>
    </citation>
    <scope>NUCLEOTIDE SEQUENCE</scope>
    <source>
        <tissue evidence="1">Shoot tissue taken approximately 20 cm above the soil surface</tissue>
    </source>
</reference>
<organism evidence="1">
    <name type="scientific">Arundo donax</name>
    <name type="common">Giant reed</name>
    <name type="synonym">Donax arundinaceus</name>
    <dbReference type="NCBI Taxonomy" id="35708"/>
    <lineage>
        <taxon>Eukaryota</taxon>
        <taxon>Viridiplantae</taxon>
        <taxon>Streptophyta</taxon>
        <taxon>Embryophyta</taxon>
        <taxon>Tracheophyta</taxon>
        <taxon>Spermatophyta</taxon>
        <taxon>Magnoliopsida</taxon>
        <taxon>Liliopsida</taxon>
        <taxon>Poales</taxon>
        <taxon>Poaceae</taxon>
        <taxon>PACMAD clade</taxon>
        <taxon>Arundinoideae</taxon>
        <taxon>Arundineae</taxon>
        <taxon>Arundo</taxon>
    </lineage>
</organism>